<dbReference type="GeneID" id="20319278"/>
<evidence type="ECO:0000313" key="1">
    <source>
        <dbReference type="EMBL" id="KER27973.1"/>
    </source>
</evidence>
<dbReference type="EMBL" id="KL596710">
    <property type="protein sequence ID" value="KER27973.1"/>
    <property type="molecule type" value="Genomic_DNA"/>
</dbReference>
<protein>
    <submittedName>
        <fullName evidence="1">Uncharacterized protein</fullName>
    </submittedName>
</protein>
<sequence>MKLSQLVEFDATWRHMISREPFGDGLGQRTLMIVQGSSSEWFLNIIDFEDGLKDFDPRDARNFETLPSVHQAMA</sequence>
<organism evidence="1 2">
    <name type="scientific">Opisthorchis viverrini</name>
    <name type="common">Southeast Asian liver fluke</name>
    <dbReference type="NCBI Taxonomy" id="6198"/>
    <lineage>
        <taxon>Eukaryota</taxon>
        <taxon>Metazoa</taxon>
        <taxon>Spiralia</taxon>
        <taxon>Lophotrochozoa</taxon>
        <taxon>Platyhelminthes</taxon>
        <taxon>Trematoda</taxon>
        <taxon>Digenea</taxon>
        <taxon>Opisthorchiida</taxon>
        <taxon>Opisthorchiata</taxon>
        <taxon>Opisthorchiidae</taxon>
        <taxon>Opisthorchis</taxon>
    </lineage>
</organism>
<name>A0A074ZKU8_OPIVI</name>
<accession>A0A074ZKU8</accession>
<proteinExistence type="predicted"/>
<dbReference type="CTD" id="20319278"/>
<dbReference type="KEGG" id="ovi:T265_05096"/>
<dbReference type="Proteomes" id="UP000054324">
    <property type="component" value="Unassembled WGS sequence"/>
</dbReference>
<keyword evidence="2" id="KW-1185">Reference proteome</keyword>
<dbReference type="AlphaFoldDB" id="A0A074ZKU8"/>
<dbReference type="RefSeq" id="XP_009168277.1">
    <property type="nucleotide sequence ID" value="XM_009170013.1"/>
</dbReference>
<gene>
    <name evidence="1" type="ORF">T265_05096</name>
</gene>
<evidence type="ECO:0000313" key="2">
    <source>
        <dbReference type="Proteomes" id="UP000054324"/>
    </source>
</evidence>
<reference evidence="1 2" key="1">
    <citation type="submission" date="2013-11" db="EMBL/GenBank/DDBJ databases">
        <title>Opisthorchis viverrini - life in the bile duct.</title>
        <authorList>
            <person name="Young N.D."/>
            <person name="Nagarajan N."/>
            <person name="Lin S.J."/>
            <person name="Korhonen P.K."/>
            <person name="Jex A.R."/>
            <person name="Hall R.S."/>
            <person name="Safavi-Hemami H."/>
            <person name="Kaewkong W."/>
            <person name="Bertrand D."/>
            <person name="Gao S."/>
            <person name="Seet Q."/>
            <person name="Wongkham S."/>
            <person name="Teh B.T."/>
            <person name="Wongkham C."/>
            <person name="Intapan P.M."/>
            <person name="Maleewong W."/>
            <person name="Yang X."/>
            <person name="Hu M."/>
            <person name="Wang Z."/>
            <person name="Hofmann A."/>
            <person name="Sternberg P.W."/>
            <person name="Tan P."/>
            <person name="Wang J."/>
            <person name="Gasser R.B."/>
        </authorList>
    </citation>
    <scope>NUCLEOTIDE SEQUENCE [LARGE SCALE GENOMIC DNA]</scope>
</reference>